<reference evidence="1" key="1">
    <citation type="submission" date="2023-04" db="EMBL/GenBank/DDBJ databases">
        <title>A chromosome-level genome assembly of the parasitoid wasp Eretmocerus hayati.</title>
        <authorList>
            <person name="Zhong Y."/>
            <person name="Liu S."/>
            <person name="Liu Y."/>
        </authorList>
    </citation>
    <scope>NUCLEOTIDE SEQUENCE</scope>
    <source>
        <strain evidence="1">ZJU_SS_LIU_2023</strain>
    </source>
</reference>
<dbReference type="EMBL" id="CM056743">
    <property type="protein sequence ID" value="KAJ8669497.1"/>
    <property type="molecule type" value="Genomic_DNA"/>
</dbReference>
<evidence type="ECO:0000313" key="1">
    <source>
        <dbReference type="EMBL" id="KAJ8669497.1"/>
    </source>
</evidence>
<keyword evidence="2" id="KW-1185">Reference proteome</keyword>
<protein>
    <submittedName>
        <fullName evidence="1">Uncharacterized protein</fullName>
    </submittedName>
</protein>
<evidence type="ECO:0000313" key="2">
    <source>
        <dbReference type="Proteomes" id="UP001239111"/>
    </source>
</evidence>
<proteinExistence type="predicted"/>
<comment type="caution">
    <text evidence="1">The sequence shown here is derived from an EMBL/GenBank/DDBJ whole genome shotgun (WGS) entry which is preliminary data.</text>
</comment>
<name>A0ACC2NEB1_9HYME</name>
<accession>A0ACC2NEB1</accession>
<gene>
    <name evidence="1" type="ORF">QAD02_000756</name>
</gene>
<organism evidence="1 2">
    <name type="scientific">Eretmocerus hayati</name>
    <dbReference type="NCBI Taxonomy" id="131215"/>
    <lineage>
        <taxon>Eukaryota</taxon>
        <taxon>Metazoa</taxon>
        <taxon>Ecdysozoa</taxon>
        <taxon>Arthropoda</taxon>
        <taxon>Hexapoda</taxon>
        <taxon>Insecta</taxon>
        <taxon>Pterygota</taxon>
        <taxon>Neoptera</taxon>
        <taxon>Endopterygota</taxon>
        <taxon>Hymenoptera</taxon>
        <taxon>Apocrita</taxon>
        <taxon>Proctotrupomorpha</taxon>
        <taxon>Chalcidoidea</taxon>
        <taxon>Aphelinidae</taxon>
        <taxon>Aphelininae</taxon>
        <taxon>Eretmocerus</taxon>
    </lineage>
</organism>
<sequence>MPTNVCAGRDERRTERFLNPASVSEHPILIGLDAVLMKKTALILRDSNPSAPDGCQIINPDGNDARITNKRSNEETSSDSVLVDPMISGENQNDERHMAINQAAVLSTLVSGIGHFQIEKWLSSVRFHFTTEKTFTNILDTIMQAIIDTANQLFKKNGEEELRTARLEGRVTKTGMGRIPIITDASWGTRSYGMNYMSHTGIAMISGKTTGKPLCIGCRNRYCRICIKAENETAEAKEHVCSKNWDTYASSGAMEVDIVLEGC</sequence>
<dbReference type="Proteomes" id="UP001239111">
    <property type="component" value="Chromosome 3"/>
</dbReference>